<keyword evidence="3" id="KW-1185">Reference proteome</keyword>
<dbReference type="RefSeq" id="XP_073561713.1">
    <property type="nucleotide sequence ID" value="XM_073699803.1"/>
</dbReference>
<accession>A0ABY2HB37</accession>
<evidence type="ECO:0000256" key="1">
    <source>
        <dbReference type="SAM" id="MobiDB-lite"/>
    </source>
</evidence>
<dbReference type="GeneID" id="300574253"/>
<evidence type="ECO:0000313" key="2">
    <source>
        <dbReference type="EMBL" id="TFB05512.1"/>
    </source>
</evidence>
<comment type="caution">
    <text evidence="2">The sequence shown here is derived from an EMBL/GenBank/DDBJ whole genome shotgun (WGS) entry which is preliminary data.</text>
</comment>
<organism evidence="2 3">
    <name type="scientific">Trichoderma ghanense</name>
    <dbReference type="NCBI Taxonomy" id="65468"/>
    <lineage>
        <taxon>Eukaryota</taxon>
        <taxon>Fungi</taxon>
        <taxon>Dikarya</taxon>
        <taxon>Ascomycota</taxon>
        <taxon>Pezizomycotina</taxon>
        <taxon>Sordariomycetes</taxon>
        <taxon>Hypocreomycetidae</taxon>
        <taxon>Hypocreales</taxon>
        <taxon>Hypocreaceae</taxon>
        <taxon>Trichoderma</taxon>
    </lineage>
</organism>
<dbReference type="Proteomes" id="UP001642720">
    <property type="component" value="Unassembled WGS sequence"/>
</dbReference>
<reference evidence="2 3" key="1">
    <citation type="submission" date="2018-01" db="EMBL/GenBank/DDBJ databases">
        <title>Genome characterization of the sugarcane-associated fungus Trichoderma ghanense CCMA-1212 and their application in lignocelulose bioconversion.</title>
        <authorList>
            <person name="Steindorff A.S."/>
            <person name="Mendes T.D."/>
            <person name="Vilela E.S.D."/>
            <person name="Rodrigues D.S."/>
            <person name="Formighieri E.F."/>
            <person name="Melo I.S."/>
            <person name="Favaro L.C.L."/>
        </authorList>
    </citation>
    <scope>NUCLEOTIDE SEQUENCE [LARGE SCALE GENOMIC DNA]</scope>
    <source>
        <strain evidence="2 3">CCMA-1212</strain>
    </source>
</reference>
<protein>
    <submittedName>
        <fullName evidence="2">Uncharacterized protein</fullName>
    </submittedName>
</protein>
<evidence type="ECO:0000313" key="3">
    <source>
        <dbReference type="Proteomes" id="UP001642720"/>
    </source>
</evidence>
<name>A0ABY2HB37_9HYPO</name>
<proteinExistence type="predicted"/>
<dbReference type="EMBL" id="PPTA01000003">
    <property type="protein sequence ID" value="TFB05512.1"/>
    <property type="molecule type" value="Genomic_DNA"/>
</dbReference>
<gene>
    <name evidence="2" type="ORF">CCMA1212_002421</name>
</gene>
<feature type="non-terminal residue" evidence="2">
    <location>
        <position position="1"/>
    </location>
</feature>
<feature type="region of interest" description="Disordered" evidence="1">
    <location>
        <begin position="1"/>
        <end position="62"/>
    </location>
</feature>
<sequence length="121" mass="13601">KTQFSEANKRRLEHGEREDQAYRQFSPGSNQGPADEIPPLQHWPPPPPPPGANVSSSDLQARAAAEVHVDHWPEVIEVEIDYHLAWGTRGGPCRFWATADKRDAEDKLLTKGDKIIAEEQQ</sequence>
<feature type="compositionally biased region" description="Pro residues" evidence="1">
    <location>
        <begin position="41"/>
        <end position="51"/>
    </location>
</feature>
<feature type="compositionally biased region" description="Basic and acidic residues" evidence="1">
    <location>
        <begin position="7"/>
        <end position="21"/>
    </location>
</feature>